<gene>
    <name evidence="2" type="ORF">ACFQVC_37120</name>
</gene>
<name>A0ABW2JUG6_9ACTN</name>
<feature type="transmembrane region" description="Helical" evidence="1">
    <location>
        <begin position="245"/>
        <end position="267"/>
    </location>
</feature>
<dbReference type="Gene3D" id="1.20.1250.20">
    <property type="entry name" value="MFS general substrate transporter like domains"/>
    <property type="match status" value="1"/>
</dbReference>
<accession>A0ABW2JUG6</accession>
<keyword evidence="1" id="KW-0812">Transmembrane</keyword>
<dbReference type="PANTHER" id="PTHR23542">
    <property type="match status" value="1"/>
</dbReference>
<keyword evidence="3" id="KW-1185">Reference proteome</keyword>
<reference evidence="3" key="1">
    <citation type="journal article" date="2019" name="Int. J. Syst. Evol. Microbiol.">
        <title>The Global Catalogue of Microorganisms (GCM) 10K type strain sequencing project: providing services to taxonomists for standard genome sequencing and annotation.</title>
        <authorList>
            <consortium name="The Broad Institute Genomics Platform"/>
            <consortium name="The Broad Institute Genome Sequencing Center for Infectious Disease"/>
            <person name="Wu L."/>
            <person name="Ma J."/>
        </authorList>
    </citation>
    <scope>NUCLEOTIDE SEQUENCE [LARGE SCALE GENOMIC DNA]</scope>
    <source>
        <strain evidence="3">SYNS20</strain>
    </source>
</reference>
<dbReference type="Proteomes" id="UP001596523">
    <property type="component" value="Unassembled WGS sequence"/>
</dbReference>
<sequence>MANPYARLFEVPGTRAFTLGNLVARLPMGMFSVSAVIMIAGGYGSYALAGAVTATGLAATAVVAPYTARLVDRHGQARIAVPATALAALGSLTLALCVRLEAPAWTLFAAYALTATTPNTGGMSRARWQHLYKGDPDRLHTANSFEQAADELCFMLGPVVAALLCTSLFPEAGTLTGAVLLLTGVLLFAAQRSTEPPPHRRTPTTRSPIGAPGMLPLLTVFLATGAVFGSMEVVTVAYADERGQASAAGLVLALQAAGSCAAGLLYGALKPAGPANRRFLYCLAAMTALMTLPLLAASTGALLALAGALLLAGMATAPTMVTGMTLVQARTPEGRTNEGMTLAVTGLLGGIACGSAGGGWTVERFGAGAGYLVPVAAAALALLLFSIAAACARNTRRRRRRNQPHVPYVTVTVPAEAASKPSP</sequence>
<feature type="transmembrane region" description="Helical" evidence="1">
    <location>
        <begin position="22"/>
        <end position="40"/>
    </location>
</feature>
<evidence type="ECO:0000313" key="3">
    <source>
        <dbReference type="Proteomes" id="UP001596523"/>
    </source>
</evidence>
<dbReference type="InterPro" id="IPR036259">
    <property type="entry name" value="MFS_trans_sf"/>
</dbReference>
<dbReference type="Pfam" id="PF07690">
    <property type="entry name" value="MFS_1"/>
    <property type="match status" value="1"/>
</dbReference>
<organism evidence="2 3">
    <name type="scientific">Streptomyces monticola</name>
    <dbReference type="NCBI Taxonomy" id="2666263"/>
    <lineage>
        <taxon>Bacteria</taxon>
        <taxon>Bacillati</taxon>
        <taxon>Actinomycetota</taxon>
        <taxon>Actinomycetes</taxon>
        <taxon>Kitasatosporales</taxon>
        <taxon>Streptomycetaceae</taxon>
        <taxon>Streptomyces</taxon>
    </lineage>
</organism>
<feature type="transmembrane region" description="Helical" evidence="1">
    <location>
        <begin position="175"/>
        <end position="194"/>
    </location>
</feature>
<proteinExistence type="predicted"/>
<feature type="transmembrane region" description="Helical" evidence="1">
    <location>
        <begin position="79"/>
        <end position="96"/>
    </location>
</feature>
<feature type="transmembrane region" description="Helical" evidence="1">
    <location>
        <begin position="279"/>
        <end position="296"/>
    </location>
</feature>
<feature type="transmembrane region" description="Helical" evidence="1">
    <location>
        <begin position="368"/>
        <end position="392"/>
    </location>
</feature>
<dbReference type="InterPro" id="IPR011701">
    <property type="entry name" value="MFS"/>
</dbReference>
<feature type="transmembrane region" description="Helical" evidence="1">
    <location>
        <begin position="215"/>
        <end position="239"/>
    </location>
</feature>
<dbReference type="PANTHER" id="PTHR23542:SF1">
    <property type="entry name" value="MAJOR FACILITATOR SUPERFAMILY (MFS) PROFILE DOMAIN-CONTAINING PROTEIN"/>
    <property type="match status" value="1"/>
</dbReference>
<feature type="transmembrane region" description="Helical" evidence="1">
    <location>
        <begin position="339"/>
        <end position="362"/>
    </location>
</feature>
<dbReference type="SUPFAM" id="SSF103473">
    <property type="entry name" value="MFS general substrate transporter"/>
    <property type="match status" value="1"/>
</dbReference>
<keyword evidence="1" id="KW-1133">Transmembrane helix</keyword>
<feature type="transmembrane region" description="Helical" evidence="1">
    <location>
        <begin position="46"/>
        <end position="67"/>
    </location>
</feature>
<evidence type="ECO:0000313" key="2">
    <source>
        <dbReference type="EMBL" id="MFC7309825.1"/>
    </source>
</evidence>
<dbReference type="EMBL" id="JBHTCF010000025">
    <property type="protein sequence ID" value="MFC7309825.1"/>
    <property type="molecule type" value="Genomic_DNA"/>
</dbReference>
<evidence type="ECO:0000256" key="1">
    <source>
        <dbReference type="SAM" id="Phobius"/>
    </source>
</evidence>
<feature type="transmembrane region" description="Helical" evidence="1">
    <location>
        <begin position="302"/>
        <end position="327"/>
    </location>
</feature>
<dbReference type="RefSeq" id="WP_381839190.1">
    <property type="nucleotide sequence ID" value="NZ_JBHTCF010000025.1"/>
</dbReference>
<comment type="caution">
    <text evidence="2">The sequence shown here is derived from an EMBL/GenBank/DDBJ whole genome shotgun (WGS) entry which is preliminary data.</text>
</comment>
<keyword evidence="1" id="KW-0472">Membrane</keyword>
<protein>
    <submittedName>
        <fullName evidence="2">MFS transporter</fullName>
    </submittedName>
</protein>